<protein>
    <submittedName>
        <fullName evidence="1">Uncharacterized protein</fullName>
    </submittedName>
</protein>
<proteinExistence type="predicted"/>
<name>A0A9W8H740_9FUNG</name>
<reference evidence="1" key="1">
    <citation type="submission" date="2022-07" db="EMBL/GenBank/DDBJ databases">
        <title>Phylogenomic reconstructions and comparative analyses of Kickxellomycotina fungi.</title>
        <authorList>
            <person name="Reynolds N.K."/>
            <person name="Stajich J.E."/>
            <person name="Barry K."/>
            <person name="Grigoriev I.V."/>
            <person name="Crous P."/>
            <person name="Smith M.E."/>
        </authorList>
    </citation>
    <scope>NUCLEOTIDE SEQUENCE</scope>
    <source>
        <strain evidence="1">NBRC 105414</strain>
    </source>
</reference>
<comment type="caution">
    <text evidence="1">The sequence shown here is derived from an EMBL/GenBank/DDBJ whole genome shotgun (WGS) entry which is preliminary data.</text>
</comment>
<evidence type="ECO:0000313" key="1">
    <source>
        <dbReference type="EMBL" id="KAJ2780027.1"/>
    </source>
</evidence>
<keyword evidence="2" id="KW-1185">Reference proteome</keyword>
<dbReference type="EMBL" id="JANBUL010000153">
    <property type="protein sequence ID" value="KAJ2780027.1"/>
    <property type="molecule type" value="Genomic_DNA"/>
</dbReference>
<sequence length="131" mass="14078">MTIAHIAAKDIKPGFTHISGFMNGLIVAISWDDLNGVEQLHQVDMEGSLHDDIPHIDKINAALEATGARYRLFAKDDEGIPKLGGSAFDAGVATLAQHVMEGIRAGARCEADHKKPSYDSGLVVWVPDTTD</sequence>
<dbReference type="AlphaFoldDB" id="A0A9W8H740"/>
<dbReference type="Proteomes" id="UP001140217">
    <property type="component" value="Unassembled WGS sequence"/>
</dbReference>
<accession>A0A9W8H740</accession>
<evidence type="ECO:0000313" key="2">
    <source>
        <dbReference type="Proteomes" id="UP001140217"/>
    </source>
</evidence>
<gene>
    <name evidence="1" type="ORF">H4R18_003682</name>
</gene>
<organism evidence="1 2">
    <name type="scientific">Coemansia javaensis</name>
    <dbReference type="NCBI Taxonomy" id="2761396"/>
    <lineage>
        <taxon>Eukaryota</taxon>
        <taxon>Fungi</taxon>
        <taxon>Fungi incertae sedis</taxon>
        <taxon>Zoopagomycota</taxon>
        <taxon>Kickxellomycotina</taxon>
        <taxon>Kickxellomycetes</taxon>
        <taxon>Kickxellales</taxon>
        <taxon>Kickxellaceae</taxon>
        <taxon>Coemansia</taxon>
    </lineage>
</organism>